<feature type="DNA-binding region" description="OmpR/PhoB-type" evidence="8">
    <location>
        <begin position="127"/>
        <end position="231"/>
    </location>
</feature>
<dbReference type="InterPro" id="IPR036388">
    <property type="entry name" value="WH-like_DNA-bd_sf"/>
</dbReference>
<dbReference type="Proteomes" id="UP000675284">
    <property type="component" value="Unassembled WGS sequence"/>
</dbReference>
<evidence type="ECO:0000256" key="3">
    <source>
        <dbReference type="ARBA" id="ARBA00023012"/>
    </source>
</evidence>
<evidence type="ECO:0000256" key="2">
    <source>
        <dbReference type="ARBA" id="ARBA00005820"/>
    </source>
</evidence>
<organism evidence="11 12">
    <name type="scientific">Virgibacillus salarius</name>
    <dbReference type="NCBI Taxonomy" id="447199"/>
    <lineage>
        <taxon>Bacteria</taxon>
        <taxon>Bacillati</taxon>
        <taxon>Bacillota</taxon>
        <taxon>Bacilli</taxon>
        <taxon>Bacillales</taxon>
        <taxon>Bacillaceae</taxon>
        <taxon>Virgibacillus</taxon>
    </lineage>
</organism>
<keyword evidence="6" id="KW-0804">Transcription</keyword>
<evidence type="ECO:0000256" key="7">
    <source>
        <dbReference type="PROSITE-ProRule" id="PRU00169"/>
    </source>
</evidence>
<dbReference type="EMBL" id="JAGSOT010000001">
    <property type="protein sequence ID" value="MBR7794426.1"/>
    <property type="molecule type" value="Genomic_DNA"/>
</dbReference>
<evidence type="ECO:0000256" key="8">
    <source>
        <dbReference type="PROSITE-ProRule" id="PRU01091"/>
    </source>
</evidence>
<dbReference type="InterPro" id="IPR051677">
    <property type="entry name" value="AfsR-DnrI-RedD_regulator"/>
</dbReference>
<feature type="domain" description="OmpR/PhoB-type" evidence="10">
    <location>
        <begin position="127"/>
        <end position="231"/>
    </location>
</feature>
<dbReference type="SUPFAM" id="SSF48452">
    <property type="entry name" value="TPR-like"/>
    <property type="match status" value="1"/>
</dbReference>
<dbReference type="RefSeq" id="WP_166529749.1">
    <property type="nucleotide sequence ID" value="NZ_JAGSOT010000001.1"/>
</dbReference>
<dbReference type="PANTHER" id="PTHR35807">
    <property type="entry name" value="TRANSCRIPTIONAL REGULATOR REDD-RELATED"/>
    <property type="match status" value="1"/>
</dbReference>
<evidence type="ECO:0000256" key="5">
    <source>
        <dbReference type="ARBA" id="ARBA00023125"/>
    </source>
</evidence>
<dbReference type="InterPro" id="IPR001789">
    <property type="entry name" value="Sig_transdc_resp-reg_receiver"/>
</dbReference>
<keyword evidence="5 8" id="KW-0238">DNA-binding</keyword>
<evidence type="ECO:0000313" key="11">
    <source>
        <dbReference type="EMBL" id="MBR7794426.1"/>
    </source>
</evidence>
<dbReference type="GO" id="GO:0000160">
    <property type="term" value="P:phosphorelay signal transduction system"/>
    <property type="evidence" value="ECO:0007669"/>
    <property type="project" value="UniProtKB-KW"/>
</dbReference>
<keyword evidence="12" id="KW-1185">Reference proteome</keyword>
<dbReference type="Pfam" id="PF00072">
    <property type="entry name" value="Response_reg"/>
    <property type="match status" value="1"/>
</dbReference>
<sequence>MKAILVDDEQMAVDFLEHLLKKNSDIDVIDKLTNPLMVRKKVQQLHPDVVFLDIEMPQVDGLELAEQLLSSHPFLQIVFVTAYNQHAVRAFEINALDYLLKPFSIQRLNKTVERLVAKVNGESKSMSSNNSLNNTLQINVCGSLSLTTSHGEKEVISWRTLKAKELFLYLLHNKEKLVQKSFLIELLWPDLDPEKAYAQLYTAVYHVRNVLKKYPSNFKIINTKEGYTLSTQNITIDIQLWKEKLELAPPMTINSIDRYVEIMDLYKGSYLEEHGYWWAENHQLQLEQVWLDYALKIAYFYWKEQSYQEAKKWFKKVCDSHPENEEAHFILLKIYATTNDSINVERHYQNLKEFLHTEFGTKPHTDIRNWYSQWKKYN</sequence>
<proteinExistence type="inferred from homology"/>
<evidence type="ECO:0000256" key="1">
    <source>
        <dbReference type="ARBA" id="ARBA00004496"/>
    </source>
</evidence>
<evidence type="ECO:0000256" key="6">
    <source>
        <dbReference type="ARBA" id="ARBA00023163"/>
    </source>
</evidence>
<dbReference type="Gene3D" id="1.10.10.10">
    <property type="entry name" value="Winged helix-like DNA-binding domain superfamily/Winged helix DNA-binding domain"/>
    <property type="match status" value="1"/>
</dbReference>
<dbReference type="SMART" id="SM00448">
    <property type="entry name" value="REC"/>
    <property type="match status" value="1"/>
</dbReference>
<keyword evidence="7" id="KW-0597">Phosphoprotein</keyword>
<dbReference type="InterPro" id="IPR001867">
    <property type="entry name" value="OmpR/PhoB-type_DNA-bd"/>
</dbReference>
<dbReference type="InterPro" id="IPR011990">
    <property type="entry name" value="TPR-like_helical_dom_sf"/>
</dbReference>
<dbReference type="GO" id="GO:0003677">
    <property type="term" value="F:DNA binding"/>
    <property type="evidence" value="ECO:0007669"/>
    <property type="project" value="UniProtKB-UniRule"/>
</dbReference>
<dbReference type="Gene3D" id="1.25.40.10">
    <property type="entry name" value="Tetratricopeptide repeat domain"/>
    <property type="match status" value="1"/>
</dbReference>
<dbReference type="SUPFAM" id="SSF52172">
    <property type="entry name" value="CheY-like"/>
    <property type="match status" value="1"/>
</dbReference>
<name>A0A941DS89_9BACI</name>
<accession>A0A941DS89</accession>
<dbReference type="InterPro" id="IPR016032">
    <property type="entry name" value="Sig_transdc_resp-reg_C-effctor"/>
</dbReference>
<gene>
    <name evidence="11" type="ORF">KCX74_00030</name>
</gene>
<reference evidence="11" key="1">
    <citation type="submission" date="2021-04" db="EMBL/GenBank/DDBJ databases">
        <title>Isolation and polyphasic classification of algal microorganism.</title>
        <authorList>
            <person name="Wang S."/>
        </authorList>
    </citation>
    <scope>NUCLEOTIDE SEQUENCE</scope>
    <source>
        <strain evidence="11">720a</strain>
    </source>
</reference>
<feature type="modified residue" description="4-aspartylphosphate" evidence="7">
    <location>
        <position position="53"/>
    </location>
</feature>
<keyword evidence="4" id="KW-0805">Transcription regulation</keyword>
<dbReference type="PROSITE" id="PS51755">
    <property type="entry name" value="OMPR_PHOB"/>
    <property type="match status" value="1"/>
</dbReference>
<dbReference type="Pfam" id="PF03704">
    <property type="entry name" value="BTAD"/>
    <property type="match status" value="1"/>
</dbReference>
<dbReference type="InterPro" id="IPR005158">
    <property type="entry name" value="BTAD"/>
</dbReference>
<dbReference type="SUPFAM" id="SSF46894">
    <property type="entry name" value="C-terminal effector domain of the bipartite response regulators"/>
    <property type="match status" value="1"/>
</dbReference>
<dbReference type="PROSITE" id="PS50110">
    <property type="entry name" value="RESPONSE_REGULATORY"/>
    <property type="match status" value="1"/>
</dbReference>
<dbReference type="GO" id="GO:0005737">
    <property type="term" value="C:cytoplasm"/>
    <property type="evidence" value="ECO:0007669"/>
    <property type="project" value="UniProtKB-SubCell"/>
</dbReference>
<dbReference type="GO" id="GO:0006355">
    <property type="term" value="P:regulation of DNA-templated transcription"/>
    <property type="evidence" value="ECO:0007669"/>
    <property type="project" value="InterPro"/>
</dbReference>
<dbReference type="SMART" id="SM01043">
    <property type="entry name" value="BTAD"/>
    <property type="match status" value="1"/>
</dbReference>
<dbReference type="PANTHER" id="PTHR35807:SF2">
    <property type="entry name" value="TRANSCRIPTIONAL ACTIVATOR DOMAIN"/>
    <property type="match status" value="1"/>
</dbReference>
<feature type="domain" description="Response regulatory" evidence="9">
    <location>
        <begin position="2"/>
        <end position="116"/>
    </location>
</feature>
<keyword evidence="3" id="KW-0902">Two-component regulatory system</keyword>
<evidence type="ECO:0000259" key="10">
    <source>
        <dbReference type="PROSITE" id="PS51755"/>
    </source>
</evidence>
<evidence type="ECO:0000313" key="12">
    <source>
        <dbReference type="Proteomes" id="UP000675284"/>
    </source>
</evidence>
<evidence type="ECO:0000256" key="4">
    <source>
        <dbReference type="ARBA" id="ARBA00023015"/>
    </source>
</evidence>
<dbReference type="InterPro" id="IPR011006">
    <property type="entry name" value="CheY-like_superfamily"/>
</dbReference>
<dbReference type="Gene3D" id="3.40.50.2300">
    <property type="match status" value="1"/>
</dbReference>
<dbReference type="AlphaFoldDB" id="A0A941DS89"/>
<comment type="subcellular location">
    <subcellularLocation>
        <location evidence="1">Cytoplasm</location>
    </subcellularLocation>
</comment>
<protein>
    <submittedName>
        <fullName evidence="11">Response regulator</fullName>
    </submittedName>
</protein>
<evidence type="ECO:0000259" key="9">
    <source>
        <dbReference type="PROSITE" id="PS50110"/>
    </source>
</evidence>
<comment type="caution">
    <text evidence="11">The sequence shown here is derived from an EMBL/GenBank/DDBJ whole genome shotgun (WGS) entry which is preliminary data.</text>
</comment>
<comment type="similarity">
    <text evidence="2">Belongs to the AfsR/DnrI/RedD regulatory family.</text>
</comment>